<evidence type="ECO:0000313" key="1">
    <source>
        <dbReference type="EMBL" id="MDH2387944.1"/>
    </source>
</evidence>
<dbReference type="EMBL" id="JARWBG010000003">
    <property type="protein sequence ID" value="MDH2387944.1"/>
    <property type="molecule type" value="Genomic_DNA"/>
</dbReference>
<dbReference type="Gene3D" id="3.40.50.1820">
    <property type="entry name" value="alpha/beta hydrolase"/>
    <property type="match status" value="1"/>
</dbReference>
<reference evidence="1 2" key="1">
    <citation type="submission" date="2023-04" db="EMBL/GenBank/DDBJ databases">
        <title>Streptomyces chengmaiensis sp. nov. isolated from the stem of mangrove plant in Hainan.</title>
        <authorList>
            <person name="Huang X."/>
            <person name="Zhou S."/>
            <person name="Chu X."/>
            <person name="Xie Y."/>
            <person name="Lin Y."/>
        </authorList>
    </citation>
    <scope>NUCLEOTIDE SEQUENCE [LARGE SCALE GENOMIC DNA]</scope>
    <source>
        <strain evidence="1 2">HNM0663</strain>
    </source>
</reference>
<dbReference type="RefSeq" id="WP_240135752.1">
    <property type="nucleotide sequence ID" value="NZ_JARWBG010000003.1"/>
</dbReference>
<organism evidence="1 2">
    <name type="scientific">Streptomyces chengmaiensis</name>
    <dbReference type="NCBI Taxonomy" id="3040919"/>
    <lineage>
        <taxon>Bacteria</taxon>
        <taxon>Bacillati</taxon>
        <taxon>Actinomycetota</taxon>
        <taxon>Actinomycetes</taxon>
        <taxon>Kitasatosporales</taxon>
        <taxon>Streptomycetaceae</taxon>
        <taxon>Streptomyces</taxon>
    </lineage>
</organism>
<sequence length="98" mass="10712">MSADDVTQPELRERQSRDRGCYEEMAACFTEDSDDSIRMAARARAVGVSVVLDITADVPHVFQSFAGVLDEADEALERASLFLTQHVRGPEPAAVSAR</sequence>
<name>A0ABT6HGQ3_9ACTN</name>
<evidence type="ECO:0000313" key="2">
    <source>
        <dbReference type="Proteomes" id="UP001223144"/>
    </source>
</evidence>
<dbReference type="SUPFAM" id="SSF53474">
    <property type="entry name" value="alpha/beta-Hydrolases"/>
    <property type="match status" value="1"/>
</dbReference>
<accession>A0ABT6HGQ3</accession>
<dbReference type="Proteomes" id="UP001223144">
    <property type="component" value="Unassembled WGS sequence"/>
</dbReference>
<protein>
    <submittedName>
        <fullName evidence="1">Uncharacterized protein</fullName>
    </submittedName>
</protein>
<comment type="caution">
    <text evidence="1">The sequence shown here is derived from an EMBL/GenBank/DDBJ whole genome shotgun (WGS) entry which is preliminary data.</text>
</comment>
<gene>
    <name evidence="1" type="ORF">QCN29_03900</name>
</gene>
<dbReference type="InterPro" id="IPR029058">
    <property type="entry name" value="AB_hydrolase_fold"/>
</dbReference>
<proteinExistence type="predicted"/>
<keyword evidence="2" id="KW-1185">Reference proteome</keyword>